<dbReference type="RefSeq" id="WP_137423895.1">
    <property type="nucleotide sequence ID" value="NZ_CP040098.1"/>
</dbReference>
<proteinExistence type="predicted"/>
<dbReference type="OrthoDB" id="9800877at2"/>
<dbReference type="InterPro" id="IPR039552">
    <property type="entry name" value="IS66_C"/>
</dbReference>
<dbReference type="AlphaFoldDB" id="A0A4P8L219"/>
<evidence type="ECO:0000313" key="3">
    <source>
        <dbReference type="Proteomes" id="UP000298602"/>
    </source>
</evidence>
<keyword evidence="3" id="KW-1185">Reference proteome</keyword>
<feature type="domain" description="Transposase IS66 C-terminal" evidence="1">
    <location>
        <begin position="16"/>
        <end position="51"/>
    </location>
</feature>
<dbReference type="Pfam" id="PF13817">
    <property type="entry name" value="DDE_Tnp_IS66_C"/>
    <property type="match status" value="1"/>
</dbReference>
<gene>
    <name evidence="2" type="ORF">FDQ92_06900</name>
</gene>
<reference evidence="2 3" key="1">
    <citation type="submission" date="2019-05" db="EMBL/GenBank/DDBJ databases">
        <title>The Complete Genome Sequence of the n-alkane-degrading Desulfoglaeba alkanexedens ALDC reveals multiple alkylsuccinate synthase gene clusters.</title>
        <authorList>
            <person name="Callaghan A.V."/>
            <person name="Davidova I.A."/>
            <person name="Duncan K.E."/>
            <person name="Morris B."/>
            <person name="McInerney M.J."/>
        </authorList>
    </citation>
    <scope>NUCLEOTIDE SEQUENCE [LARGE SCALE GENOMIC DNA]</scope>
    <source>
        <strain evidence="2 3">ALDC</strain>
    </source>
</reference>
<evidence type="ECO:0000313" key="2">
    <source>
        <dbReference type="EMBL" id="QCQ21926.1"/>
    </source>
</evidence>
<dbReference type="Proteomes" id="UP000298602">
    <property type="component" value="Chromosome"/>
</dbReference>
<organism evidence="2 3">
    <name type="scientific">Desulfoglaeba alkanexedens ALDC</name>
    <dbReference type="NCBI Taxonomy" id="980445"/>
    <lineage>
        <taxon>Bacteria</taxon>
        <taxon>Pseudomonadati</taxon>
        <taxon>Thermodesulfobacteriota</taxon>
        <taxon>Syntrophobacteria</taxon>
        <taxon>Syntrophobacterales</taxon>
        <taxon>Syntrophobacteraceae</taxon>
        <taxon>Desulfoglaeba</taxon>
    </lineage>
</organism>
<reference evidence="2 3" key="2">
    <citation type="submission" date="2019-05" db="EMBL/GenBank/DDBJ databases">
        <authorList>
            <person name="Suflita J.M."/>
            <person name="Marks C.R."/>
        </authorList>
    </citation>
    <scope>NUCLEOTIDE SEQUENCE [LARGE SCALE GENOMIC DNA]</scope>
    <source>
        <strain evidence="2 3">ALDC</strain>
    </source>
</reference>
<evidence type="ECO:0000259" key="1">
    <source>
        <dbReference type="Pfam" id="PF13817"/>
    </source>
</evidence>
<protein>
    <submittedName>
        <fullName evidence="2">Transposase domain-containing protein</fullName>
    </submittedName>
</protein>
<dbReference type="EMBL" id="CP040098">
    <property type="protein sequence ID" value="QCQ21926.1"/>
    <property type="molecule type" value="Genomic_DNA"/>
</dbReference>
<dbReference type="KEGG" id="dax:FDQ92_06900"/>
<accession>A0A4P8L219</accession>
<sequence>MEKDRFHWPENRAEVIETGKACGLEPYAYLRFLFPKIPHAQTDEQYAVLLPQRLAPERAGACRSLRVVRQTLNFERE</sequence>
<name>A0A4P8L219_9BACT</name>